<proteinExistence type="predicted"/>
<sequence>MLGGALRRGRVAAGVVTFLLLGGVAIPATAQPAFGEAASRGPLVTMCKVLKGTPVELTVSVPRQVADKLLTDTDSYEGPCALYGKSESLGNGKVTAFSQSVGLEPKVIGLLAEDSTFDGLPYHPMSSQLWCYDKDQDGTIGEMECAGGHERALPLNPIFTTAVDTTFTYVLANWNPMGHIPPGVWDTAHFDVHFYMNPNRERTAIRPGPCPQLTNCDDYKLGKILPEEKYRHPDYADLDAVEPAMGNHLLDTKTPELNGGEFTSTFIYGSWNGKITFYEPMVNLEQYNGLRSGEIEDSCTDIKAPQAWQRSGWYPTKYCLRHRDNRGETLTTLEDFVYRKAG</sequence>
<dbReference type="Proteomes" id="UP001499967">
    <property type="component" value="Unassembled WGS sequence"/>
</dbReference>
<name>A0ABN1QPA3_9PSEU</name>
<protein>
    <recommendedName>
        <fullName evidence="3">DUF1996 domain-containing protein</fullName>
    </recommendedName>
</protein>
<organism evidence="1 2">
    <name type="scientific">Pseudonocardia zijingensis</name>
    <dbReference type="NCBI Taxonomy" id="153376"/>
    <lineage>
        <taxon>Bacteria</taxon>
        <taxon>Bacillati</taxon>
        <taxon>Actinomycetota</taxon>
        <taxon>Actinomycetes</taxon>
        <taxon>Pseudonocardiales</taxon>
        <taxon>Pseudonocardiaceae</taxon>
        <taxon>Pseudonocardia</taxon>
    </lineage>
</organism>
<evidence type="ECO:0000313" key="1">
    <source>
        <dbReference type="EMBL" id="GAA0944921.1"/>
    </source>
</evidence>
<evidence type="ECO:0008006" key="3">
    <source>
        <dbReference type="Google" id="ProtNLM"/>
    </source>
</evidence>
<evidence type="ECO:0000313" key="2">
    <source>
        <dbReference type="Proteomes" id="UP001499967"/>
    </source>
</evidence>
<accession>A0ABN1QPA3</accession>
<comment type="caution">
    <text evidence="1">The sequence shown here is derived from an EMBL/GenBank/DDBJ whole genome shotgun (WGS) entry which is preliminary data.</text>
</comment>
<dbReference type="EMBL" id="BAAAHP010000117">
    <property type="protein sequence ID" value="GAA0944921.1"/>
    <property type="molecule type" value="Genomic_DNA"/>
</dbReference>
<keyword evidence="2" id="KW-1185">Reference proteome</keyword>
<reference evidence="1 2" key="1">
    <citation type="journal article" date="2019" name="Int. J. Syst. Evol. Microbiol.">
        <title>The Global Catalogue of Microorganisms (GCM) 10K type strain sequencing project: providing services to taxonomists for standard genome sequencing and annotation.</title>
        <authorList>
            <consortium name="The Broad Institute Genomics Platform"/>
            <consortium name="The Broad Institute Genome Sequencing Center for Infectious Disease"/>
            <person name="Wu L."/>
            <person name="Ma J."/>
        </authorList>
    </citation>
    <scope>NUCLEOTIDE SEQUENCE [LARGE SCALE GENOMIC DNA]</scope>
    <source>
        <strain evidence="1 2">JCM 11117</strain>
    </source>
</reference>
<gene>
    <name evidence="1" type="ORF">GCM10009559_42710</name>
</gene>